<organism evidence="6 7">
    <name type="scientific">Diabrotica virgifera virgifera</name>
    <name type="common">western corn rootworm</name>
    <dbReference type="NCBI Taxonomy" id="50390"/>
    <lineage>
        <taxon>Eukaryota</taxon>
        <taxon>Metazoa</taxon>
        <taxon>Ecdysozoa</taxon>
        <taxon>Arthropoda</taxon>
        <taxon>Hexapoda</taxon>
        <taxon>Insecta</taxon>
        <taxon>Pterygota</taxon>
        <taxon>Neoptera</taxon>
        <taxon>Endopterygota</taxon>
        <taxon>Coleoptera</taxon>
        <taxon>Polyphaga</taxon>
        <taxon>Cucujiformia</taxon>
        <taxon>Chrysomeloidea</taxon>
        <taxon>Chrysomelidae</taxon>
        <taxon>Galerucinae</taxon>
        <taxon>Diabroticina</taxon>
        <taxon>Diabroticites</taxon>
        <taxon>Diabrotica</taxon>
    </lineage>
</organism>
<dbReference type="InterPro" id="IPR002043">
    <property type="entry name" value="UDG_fam1"/>
</dbReference>
<dbReference type="Proteomes" id="UP001652700">
    <property type="component" value="Unplaced"/>
</dbReference>
<reference evidence="6" key="1">
    <citation type="submission" date="2025-05" db="UniProtKB">
        <authorList>
            <consortium name="EnsemblMetazoa"/>
        </authorList>
    </citation>
    <scope>IDENTIFICATION</scope>
</reference>
<keyword evidence="2" id="KW-0227">DNA damage</keyword>
<evidence type="ECO:0000256" key="3">
    <source>
        <dbReference type="ARBA" id="ARBA00022801"/>
    </source>
</evidence>
<evidence type="ECO:0000259" key="5">
    <source>
        <dbReference type="SMART" id="SM00986"/>
    </source>
</evidence>
<name>A0ABM5I971_DIAVI</name>
<evidence type="ECO:0000256" key="1">
    <source>
        <dbReference type="ARBA" id="ARBA00008184"/>
    </source>
</evidence>
<sequence length="269" mass="31074">MANNNYPFIYFVKKYPILFENSDIPELWQPLLASVFNNKLKCLETVALHLTEDPEWYPSSDKMWNFTTFCCPQCVKVIIVGQDPSLGATGLAFSNSETVYDSTRNILIEVKSDIGEEKLRPFSEDCGNLEYWARQGVLLLNSALTKRVGGDCHLSIGWQNITRELTRQLQDKNKNLVFMFWGLYARNLSEDVKKVFANSSCNILIAGHPSPRNEKNDFFGCQHFSLANKWLKEHNIDEIDWCPVPSFLNQCLHLRCDFGFDQYFLLDNF</sequence>
<keyword evidence="4" id="KW-0234">DNA repair</keyword>
<dbReference type="GeneID" id="114324238"/>
<dbReference type="Gene3D" id="3.40.470.10">
    <property type="entry name" value="Uracil-DNA glycosylase-like domain"/>
    <property type="match status" value="1"/>
</dbReference>
<dbReference type="EnsemblMetazoa" id="XM_028272026.2">
    <property type="protein sequence ID" value="XP_028127827.2"/>
    <property type="gene ID" value="LOC114324238"/>
</dbReference>
<evidence type="ECO:0000256" key="2">
    <source>
        <dbReference type="ARBA" id="ARBA00022763"/>
    </source>
</evidence>
<keyword evidence="3" id="KW-0378">Hydrolase</keyword>
<proteinExistence type="inferred from homology"/>
<keyword evidence="7" id="KW-1185">Reference proteome</keyword>
<dbReference type="RefSeq" id="XP_028127827.2">
    <property type="nucleotide sequence ID" value="XM_028272026.2"/>
</dbReference>
<comment type="similarity">
    <text evidence="1">Belongs to the uracil-DNA glycosylase (UDG) superfamily. UNG family.</text>
</comment>
<dbReference type="SUPFAM" id="SSF52141">
    <property type="entry name" value="Uracil-DNA glycosylase-like"/>
    <property type="match status" value="1"/>
</dbReference>
<protein>
    <recommendedName>
        <fullName evidence="5">Uracil-DNA glycosylase-like domain-containing protein</fullName>
    </recommendedName>
</protein>
<dbReference type="InterPro" id="IPR005122">
    <property type="entry name" value="Uracil-DNA_glycosylase-like"/>
</dbReference>
<dbReference type="PANTHER" id="PTHR11264:SF0">
    <property type="entry name" value="URACIL-DNA GLYCOSYLASE"/>
    <property type="match status" value="1"/>
</dbReference>
<dbReference type="PANTHER" id="PTHR11264">
    <property type="entry name" value="URACIL-DNA GLYCOSYLASE"/>
    <property type="match status" value="1"/>
</dbReference>
<evidence type="ECO:0000313" key="6">
    <source>
        <dbReference type="EnsemblMetazoa" id="XP_028127827.2"/>
    </source>
</evidence>
<feature type="domain" description="Uracil-DNA glycosylase-like" evidence="5">
    <location>
        <begin position="68"/>
        <end position="231"/>
    </location>
</feature>
<dbReference type="InterPro" id="IPR036895">
    <property type="entry name" value="Uracil-DNA_glycosylase-like_sf"/>
</dbReference>
<accession>A0ABM5I971</accession>
<dbReference type="Pfam" id="PF03167">
    <property type="entry name" value="UDG"/>
    <property type="match status" value="1"/>
</dbReference>
<evidence type="ECO:0000313" key="7">
    <source>
        <dbReference type="Proteomes" id="UP001652700"/>
    </source>
</evidence>
<evidence type="ECO:0000256" key="4">
    <source>
        <dbReference type="ARBA" id="ARBA00023204"/>
    </source>
</evidence>
<dbReference type="SMART" id="SM00987">
    <property type="entry name" value="UreE_C"/>
    <property type="match status" value="1"/>
</dbReference>
<dbReference type="SMART" id="SM00986">
    <property type="entry name" value="UDG"/>
    <property type="match status" value="1"/>
</dbReference>
<dbReference type="CDD" id="cd10027">
    <property type="entry name" value="UDG-F1-like"/>
    <property type="match status" value="1"/>
</dbReference>